<evidence type="ECO:0000259" key="1">
    <source>
        <dbReference type="Pfam" id="PF04149"/>
    </source>
</evidence>
<protein>
    <submittedName>
        <fullName evidence="2">DUF397 domain-containing protein</fullName>
    </submittedName>
</protein>
<comment type="caution">
    <text evidence="2">The sequence shown here is derived from an EMBL/GenBank/DDBJ whole genome shotgun (WGS) entry which is preliminary data.</text>
</comment>
<dbReference type="InterPro" id="IPR007278">
    <property type="entry name" value="DUF397"/>
</dbReference>
<organism evidence="2 3">
    <name type="scientific">Streptomyces pathocidini</name>
    <dbReference type="NCBI Taxonomy" id="1650571"/>
    <lineage>
        <taxon>Bacteria</taxon>
        <taxon>Bacillati</taxon>
        <taxon>Actinomycetota</taxon>
        <taxon>Actinomycetes</taxon>
        <taxon>Kitasatosporales</taxon>
        <taxon>Streptomycetaceae</taxon>
        <taxon>Streptomyces</taxon>
    </lineage>
</organism>
<name>A0ABW7UUW8_9ACTN</name>
<proteinExistence type="predicted"/>
<dbReference type="RefSeq" id="WP_055473496.1">
    <property type="nucleotide sequence ID" value="NZ_JBIRWE010000008.1"/>
</dbReference>
<sequence length="78" mass="8322">MDEGAVGCALPVAGELDGAVWHKSSHSGSDNGCVERGRLRSGRQAVRDTKDRGLGAIVFEPDAWRAFVDAVRRGELEA</sequence>
<keyword evidence="3" id="KW-1185">Reference proteome</keyword>
<dbReference type="Proteomes" id="UP001611548">
    <property type="component" value="Unassembled WGS sequence"/>
</dbReference>
<gene>
    <name evidence="2" type="ORF">ACH429_20135</name>
</gene>
<accession>A0ABW7UUW8</accession>
<reference evidence="2 3" key="1">
    <citation type="submission" date="2024-10" db="EMBL/GenBank/DDBJ databases">
        <title>The Natural Products Discovery Center: Release of the First 8490 Sequenced Strains for Exploring Actinobacteria Biosynthetic Diversity.</title>
        <authorList>
            <person name="Kalkreuter E."/>
            <person name="Kautsar S.A."/>
            <person name="Yang D."/>
            <person name="Bader C.D."/>
            <person name="Teijaro C.N."/>
            <person name="Fluegel L."/>
            <person name="Davis C.M."/>
            <person name="Simpson J.R."/>
            <person name="Lauterbach L."/>
            <person name="Steele A.D."/>
            <person name="Gui C."/>
            <person name="Meng S."/>
            <person name="Li G."/>
            <person name="Viehrig K."/>
            <person name="Ye F."/>
            <person name="Su P."/>
            <person name="Kiefer A.F."/>
            <person name="Nichols A."/>
            <person name="Cepeda A.J."/>
            <person name="Yan W."/>
            <person name="Fan B."/>
            <person name="Jiang Y."/>
            <person name="Adhikari A."/>
            <person name="Zheng C.-J."/>
            <person name="Schuster L."/>
            <person name="Cowan T.M."/>
            <person name="Smanski M.J."/>
            <person name="Chevrette M.G."/>
            <person name="De Carvalho L.P.S."/>
            <person name="Shen B."/>
        </authorList>
    </citation>
    <scope>NUCLEOTIDE SEQUENCE [LARGE SCALE GENOMIC DNA]</scope>
    <source>
        <strain evidence="2 3">NPDC020327</strain>
    </source>
</reference>
<dbReference type="EMBL" id="JBIRWE010000008">
    <property type="protein sequence ID" value="MFI1966386.1"/>
    <property type="molecule type" value="Genomic_DNA"/>
</dbReference>
<dbReference type="Pfam" id="PF04149">
    <property type="entry name" value="DUF397"/>
    <property type="match status" value="1"/>
</dbReference>
<feature type="domain" description="DUF397" evidence="1">
    <location>
        <begin position="19"/>
        <end position="72"/>
    </location>
</feature>
<evidence type="ECO:0000313" key="2">
    <source>
        <dbReference type="EMBL" id="MFI1966386.1"/>
    </source>
</evidence>
<evidence type="ECO:0000313" key="3">
    <source>
        <dbReference type="Proteomes" id="UP001611548"/>
    </source>
</evidence>